<feature type="domain" description="Translin-associated factor X-interacting protein 1 N-terminal" evidence="4">
    <location>
        <begin position="237"/>
        <end position="348"/>
    </location>
</feature>
<feature type="region of interest" description="Disordered" evidence="3">
    <location>
        <begin position="158"/>
        <end position="195"/>
    </location>
</feature>
<evidence type="ECO:0000313" key="6">
    <source>
        <dbReference type="Proteomes" id="UP001347796"/>
    </source>
</evidence>
<reference evidence="5 6" key="1">
    <citation type="submission" date="2024-01" db="EMBL/GenBank/DDBJ databases">
        <title>The genome of the rayed Mediterranean limpet Patella caerulea (Linnaeus, 1758).</title>
        <authorList>
            <person name="Anh-Thu Weber A."/>
            <person name="Halstead-Nussloch G."/>
        </authorList>
    </citation>
    <scope>NUCLEOTIDE SEQUENCE [LARGE SCALE GENOMIC DNA]</scope>
    <source>
        <strain evidence="5">AATW-2023a</strain>
        <tissue evidence="5">Whole specimen</tissue>
    </source>
</reference>
<dbReference type="Proteomes" id="UP001347796">
    <property type="component" value="Unassembled WGS sequence"/>
</dbReference>
<keyword evidence="1 2" id="KW-0175">Coiled coil</keyword>
<dbReference type="EMBL" id="JAZGQO010000004">
    <property type="protein sequence ID" value="KAK6187691.1"/>
    <property type="molecule type" value="Genomic_DNA"/>
</dbReference>
<accession>A0AAN8Q4X8</accession>
<protein>
    <recommendedName>
        <fullName evidence="4">Translin-associated factor X-interacting protein 1 N-terminal domain-containing protein</fullName>
    </recommendedName>
</protein>
<evidence type="ECO:0000313" key="5">
    <source>
        <dbReference type="EMBL" id="KAK6187691.1"/>
    </source>
</evidence>
<keyword evidence="6" id="KW-1185">Reference proteome</keyword>
<evidence type="ECO:0000259" key="4">
    <source>
        <dbReference type="Pfam" id="PF15739"/>
    </source>
</evidence>
<proteinExistence type="predicted"/>
<dbReference type="Pfam" id="PF15739">
    <property type="entry name" value="TSNAXIP1_N"/>
    <property type="match status" value="1"/>
</dbReference>
<evidence type="ECO:0000256" key="1">
    <source>
        <dbReference type="ARBA" id="ARBA00023054"/>
    </source>
</evidence>
<feature type="coiled-coil region" evidence="2">
    <location>
        <begin position="417"/>
        <end position="465"/>
    </location>
</feature>
<dbReference type="PANTHER" id="PTHR34916:SF1">
    <property type="entry name" value="GI:13385330"/>
    <property type="match status" value="1"/>
</dbReference>
<comment type="caution">
    <text evidence="5">The sequence shown here is derived from an EMBL/GenBank/DDBJ whole genome shotgun (WGS) entry which is preliminary data.</text>
</comment>
<name>A0AAN8Q4X8_PATCE</name>
<gene>
    <name evidence="5" type="ORF">SNE40_005661</name>
</gene>
<dbReference type="InterPro" id="IPR032755">
    <property type="entry name" value="TSNAXIP1_N"/>
</dbReference>
<dbReference type="PANTHER" id="PTHR34916">
    <property type="entry name" value="GI:13385330"/>
    <property type="match status" value="1"/>
</dbReference>
<dbReference type="AlphaFoldDB" id="A0AAN8Q4X8"/>
<organism evidence="5 6">
    <name type="scientific">Patella caerulea</name>
    <name type="common">Rayed Mediterranean limpet</name>
    <dbReference type="NCBI Taxonomy" id="87958"/>
    <lineage>
        <taxon>Eukaryota</taxon>
        <taxon>Metazoa</taxon>
        <taxon>Spiralia</taxon>
        <taxon>Lophotrochozoa</taxon>
        <taxon>Mollusca</taxon>
        <taxon>Gastropoda</taxon>
        <taxon>Patellogastropoda</taxon>
        <taxon>Patelloidea</taxon>
        <taxon>Patellidae</taxon>
        <taxon>Patella</taxon>
    </lineage>
</organism>
<evidence type="ECO:0000256" key="2">
    <source>
        <dbReference type="SAM" id="Coils"/>
    </source>
</evidence>
<evidence type="ECO:0000256" key="3">
    <source>
        <dbReference type="SAM" id="MobiDB-lite"/>
    </source>
</evidence>
<sequence length="495" mass="56779">MAYKFVGSRQLKCLLNDAEQKQKKDIFDYTGGHLNAASLKQPAEILAQQRGWKTSALEPDVMASMESERSTNKKFPYTNVSKGQDMSEVLYHFSVGTAGSVPNIKRKNTAPQKLLFLRDINSKNSASKDGKIGYIEDSVFIEELDNQEMYMPSARSYTSVDGVEDIQEDKSPTKTSQPSNHHDKPPYRNNFLPVPTAGITKQDQYRTSKMFESNIINKKASLELKVLSGNQAVVHHENNLKQGLSTMKFRGHGPNFHRLQVYSNVFEDIVEESPIFQHVLRNVKTVYDNYISKLLDTQTAKHQLLNNQIEQMTESGTSKPKQLQQIKNKVDDMELEGKWLLEENDRLREALREEGDLFSLAPEQELPPKKMSVFKDDLPAELAEELEHYKALILEKLDALKSLRTALRDDHVPLTVCTHLEQCIKETEVEVQKLLKQNEYFEKSIADMEHDLKEAIIDADTSEKDARRIWRKINSTRAQPGEDDEDEGKWNWYIS</sequence>